<dbReference type="SUPFAM" id="SSF81593">
    <property type="entry name" value="Nucleotidyltransferase substrate binding subunit/domain"/>
    <property type="match status" value="1"/>
</dbReference>
<dbReference type="SMART" id="SM00748">
    <property type="entry name" value="HEPN"/>
    <property type="match status" value="1"/>
</dbReference>
<evidence type="ECO:0000259" key="1">
    <source>
        <dbReference type="PROSITE" id="PS50910"/>
    </source>
</evidence>
<dbReference type="Pfam" id="PF05168">
    <property type="entry name" value="HEPN"/>
    <property type="match status" value="1"/>
</dbReference>
<dbReference type="PROSITE" id="PS50910">
    <property type="entry name" value="HEPN"/>
    <property type="match status" value="1"/>
</dbReference>
<dbReference type="STRING" id="1802229.A2401_03880"/>
<feature type="domain" description="HEPN" evidence="1">
    <location>
        <begin position="18"/>
        <end position="124"/>
    </location>
</feature>
<reference evidence="2 3" key="1">
    <citation type="journal article" date="2016" name="Nat. Commun.">
        <title>Thousands of microbial genomes shed light on interconnected biogeochemical processes in an aquifer system.</title>
        <authorList>
            <person name="Anantharaman K."/>
            <person name="Brown C.T."/>
            <person name="Hug L.A."/>
            <person name="Sharon I."/>
            <person name="Castelle C.J."/>
            <person name="Probst A.J."/>
            <person name="Thomas B.C."/>
            <person name="Singh A."/>
            <person name="Wilkins M.J."/>
            <person name="Karaoz U."/>
            <person name="Brodie E.L."/>
            <person name="Williams K.H."/>
            <person name="Hubbard S.S."/>
            <person name="Banfield J.F."/>
        </authorList>
    </citation>
    <scope>NUCLEOTIDE SEQUENCE [LARGE SCALE GENOMIC DNA]</scope>
</reference>
<gene>
    <name evidence="2" type="ORF">A2401_03880</name>
</gene>
<evidence type="ECO:0000313" key="2">
    <source>
        <dbReference type="EMBL" id="OGZ83904.1"/>
    </source>
</evidence>
<dbReference type="InterPro" id="IPR007842">
    <property type="entry name" value="HEPN_dom"/>
</dbReference>
<sequence>MENNKSNLKELAGEWFSKAHDDELSSKNILDDRRGAPSTVCFLSQQMAEKFLKGYLVYNEKELLKIHDLDKLIKLCEEIDGSFVEVEEQTKSLSDFYISTRYPGDYPEFTWAMAEKAFESADKIKKLVLEKIK</sequence>
<name>A0A1G2JA10_9BACT</name>
<dbReference type="Proteomes" id="UP000177751">
    <property type="component" value="Unassembled WGS sequence"/>
</dbReference>
<protein>
    <recommendedName>
        <fullName evidence="1">HEPN domain-containing protein</fullName>
    </recommendedName>
</protein>
<dbReference type="EMBL" id="MHPP01000027">
    <property type="protein sequence ID" value="OGZ83904.1"/>
    <property type="molecule type" value="Genomic_DNA"/>
</dbReference>
<accession>A0A1G2JA10</accession>
<comment type="caution">
    <text evidence="2">The sequence shown here is derived from an EMBL/GenBank/DDBJ whole genome shotgun (WGS) entry which is preliminary data.</text>
</comment>
<dbReference type="AlphaFoldDB" id="A0A1G2JA10"/>
<organism evidence="2 3">
    <name type="scientific">Candidatus Staskawiczbacteria bacterium RIFOXYC1_FULL_38_18</name>
    <dbReference type="NCBI Taxonomy" id="1802229"/>
    <lineage>
        <taxon>Bacteria</taxon>
        <taxon>Candidatus Staskawicziibacteriota</taxon>
    </lineage>
</organism>
<proteinExistence type="predicted"/>
<evidence type="ECO:0000313" key="3">
    <source>
        <dbReference type="Proteomes" id="UP000177751"/>
    </source>
</evidence>
<dbReference type="Gene3D" id="1.20.120.330">
    <property type="entry name" value="Nucleotidyltransferases domain 2"/>
    <property type="match status" value="1"/>
</dbReference>